<sequence length="1110" mass="122943">MLQIYEKIAEQIVHKRGFLTFLSLLLLTSTLAFAQSGNKITIQQKNITVVDALKAVEKQSKMSINYSDSELKGKEIANLNLQNVAVSAALDVILKGTGFAYQIQGNYIIITEKKPAVATQTMKDIKGKVVDESGEPLIGVNISVDGNSTGTITDFDGNFAIKASDNSTLKVSYIGYATQMVTVSKKDFYPITMKQDTEVLDEVVVTALGIKRAEKALSYNVQQIKGNELTTVKDANFVNSLNGKIAGVTINKSAAGVGGATRVVMRGAKSIEGDNNALYVVDGIPLFNTNMGNTDSGIMGEGKAGTEGIADFNPEDIESLSVLSGPSAAALYGSSAANGVILVTTKKGKEGKLSIQFSSSTEFSKAYMTPEFQNTYGNKKDVYESWGEKLPTPSSYDPKHDFFNTGTNFINSLTLTTGTKQNQTFASISSTNSKGIVPNNAYDRLNFTIRNTSTFLNDKLQLDLGASYVKQKDKNMVSQGQYWNPVMAAYLFPRGENFEDIKTFERYNESRNLPVQYWPVGESTYASQNPYWTAYRNVATNEKSRYMFNVGLTYKITDWLNVAGRFRMDDTYVSFERKIYASSDQKFAEGTKGHYGYSNYNDRQEYADFMLNINKRILDFSLAANLGWSYSNYWALERGYKGALLKLPNKFTTTNIDTKNGRISEKGGGDSVRNHAIFANVELGWKSMLYLTLTGRNEWNSRLVNTNEESFFYPSVGLSAIVSEMVKLPEFISYLKVRGSVTGVGAPVSRAGLTPGTVTDPLVGGLLNPTYIYPFTDFKAERTKSYEFGLTFRLWNKLSAEVTYYHSNTENQTFLGELPEYTGYKQIYLQAGDVENRGWEASLGYSDKFKNGLSFSSTLIFSRNVNEIKEMVTNYETGLEGTSPINIPEVVKDKGRTILKVGGSIHDIYANTFFKKDSQGFVAVESDGKFGMERGEPVYLGKTSPDFNLGWSNALSYKGFGLNFLVNGRFGGVVTSSTEALLDRFGVSKRSAEARDAGGALIKNQGRVDAKAYYQMIGTGNYETSGYYVYSATNIRLQELSFSYTMPNKWFGNVLRDVTVSFIANNPWMLYCEAPFDPELTPSTSTYGQGNDYFMQPSVRSFGFGIKFKL</sequence>
<organism evidence="16 18">
    <name type="scientific">Bacteroides acidifaciens</name>
    <dbReference type="NCBI Taxonomy" id="85831"/>
    <lineage>
        <taxon>Bacteria</taxon>
        <taxon>Pseudomonadati</taxon>
        <taxon>Bacteroidota</taxon>
        <taxon>Bacteroidia</taxon>
        <taxon>Bacteroidales</taxon>
        <taxon>Bacteroidaceae</taxon>
        <taxon>Bacteroides</taxon>
    </lineage>
</organism>
<keyword evidence="4" id="KW-0406">Ion transport</keyword>
<feature type="chain" id="PRO_5044594509" evidence="14">
    <location>
        <begin position="35"/>
        <end position="1110"/>
    </location>
</feature>
<dbReference type="Gene3D" id="3.55.50.30">
    <property type="match status" value="1"/>
</dbReference>
<dbReference type="InterPro" id="IPR023996">
    <property type="entry name" value="TonB-dep_OMP_SusC/RagA"/>
</dbReference>
<dbReference type="AlphaFoldDB" id="A0A3L7Z0I3"/>
<dbReference type="GO" id="GO:0015344">
    <property type="term" value="F:siderophore uptake transmembrane transporter activity"/>
    <property type="evidence" value="ECO:0007669"/>
    <property type="project" value="TreeGrafter"/>
</dbReference>
<evidence type="ECO:0000256" key="6">
    <source>
        <dbReference type="ARBA" id="ARBA00022729"/>
    </source>
</evidence>
<protein>
    <submittedName>
        <fullName evidence="16">SusC/RagA family TonB-linked outer membrane protein</fullName>
    </submittedName>
</protein>
<dbReference type="EMBL" id="SRZA01000013">
    <property type="protein sequence ID" value="TGY06446.1"/>
    <property type="molecule type" value="Genomic_DNA"/>
</dbReference>
<dbReference type="SMART" id="SM00965">
    <property type="entry name" value="STN"/>
    <property type="match status" value="1"/>
</dbReference>
<dbReference type="RefSeq" id="WP_024986946.1">
    <property type="nucleotide sequence ID" value="NZ_CAJTBC010000009.1"/>
</dbReference>
<dbReference type="GeneID" id="93047581"/>
<dbReference type="InterPro" id="IPR000531">
    <property type="entry name" value="Beta-barrel_TonB"/>
</dbReference>
<keyword evidence="10" id="KW-0675">Receptor</keyword>
<dbReference type="Pfam" id="PF07660">
    <property type="entry name" value="STN"/>
    <property type="match status" value="1"/>
</dbReference>
<dbReference type="PANTHER" id="PTHR30069:SF29">
    <property type="entry name" value="HEMOGLOBIN AND HEMOGLOBIN-HAPTOGLOBIN-BINDING PROTEIN 1-RELATED"/>
    <property type="match status" value="1"/>
</dbReference>
<dbReference type="GO" id="GO:0044718">
    <property type="term" value="P:siderophore transmembrane transport"/>
    <property type="evidence" value="ECO:0007669"/>
    <property type="project" value="TreeGrafter"/>
</dbReference>
<comment type="similarity">
    <text evidence="12 13">Belongs to the TonB-dependent receptor family.</text>
</comment>
<dbReference type="Pfam" id="PF07715">
    <property type="entry name" value="Plug"/>
    <property type="match status" value="1"/>
</dbReference>
<dbReference type="Proteomes" id="UP000267159">
    <property type="component" value="Unassembled WGS sequence"/>
</dbReference>
<dbReference type="InterPro" id="IPR011662">
    <property type="entry name" value="Secretin/TonB_short_N"/>
</dbReference>
<dbReference type="PROSITE" id="PS52016">
    <property type="entry name" value="TONB_DEPENDENT_REC_3"/>
    <property type="match status" value="1"/>
</dbReference>
<keyword evidence="6 14" id="KW-0732">Signal</keyword>
<dbReference type="InterPro" id="IPR012910">
    <property type="entry name" value="Plug_dom"/>
</dbReference>
<dbReference type="NCBIfam" id="TIGR04057">
    <property type="entry name" value="SusC_RagA_signa"/>
    <property type="match status" value="1"/>
</dbReference>
<evidence type="ECO:0000313" key="19">
    <source>
        <dbReference type="Proteomes" id="UP000305751"/>
    </source>
</evidence>
<evidence type="ECO:0000313" key="16">
    <source>
        <dbReference type="EMBL" id="RLT81205.1"/>
    </source>
</evidence>
<keyword evidence="7" id="KW-0408">Iron</keyword>
<dbReference type="NCBIfam" id="TIGR04056">
    <property type="entry name" value="OMP_RagA_SusC"/>
    <property type="match status" value="1"/>
</dbReference>
<comment type="caution">
    <text evidence="16">The sequence shown here is derived from an EMBL/GenBank/DDBJ whole genome shotgun (WGS) entry which is preliminary data.</text>
</comment>
<evidence type="ECO:0000256" key="14">
    <source>
        <dbReference type="SAM" id="SignalP"/>
    </source>
</evidence>
<keyword evidence="5 12" id="KW-0812">Transmembrane</keyword>
<keyword evidence="2 12" id="KW-0813">Transport</keyword>
<evidence type="ECO:0000256" key="5">
    <source>
        <dbReference type="ARBA" id="ARBA00022692"/>
    </source>
</evidence>
<dbReference type="InterPro" id="IPR036942">
    <property type="entry name" value="Beta-barrel_TonB_sf"/>
</dbReference>
<comment type="subcellular location">
    <subcellularLocation>
        <location evidence="1 12">Cell outer membrane</location>
        <topology evidence="1 12">Multi-pass membrane protein</topology>
    </subcellularLocation>
</comment>
<dbReference type="STRING" id="1235814.GCA_000613385_03346"/>
<evidence type="ECO:0000256" key="10">
    <source>
        <dbReference type="ARBA" id="ARBA00023170"/>
    </source>
</evidence>
<keyword evidence="3 12" id="KW-1134">Transmembrane beta strand</keyword>
<evidence type="ECO:0000256" key="7">
    <source>
        <dbReference type="ARBA" id="ARBA00023004"/>
    </source>
</evidence>
<proteinExistence type="inferred from homology"/>
<evidence type="ECO:0000259" key="15">
    <source>
        <dbReference type="SMART" id="SM00965"/>
    </source>
</evidence>
<dbReference type="InterPro" id="IPR023997">
    <property type="entry name" value="TonB-dep_OMP_SusC/RagA_CS"/>
</dbReference>
<evidence type="ECO:0000256" key="1">
    <source>
        <dbReference type="ARBA" id="ARBA00004571"/>
    </source>
</evidence>
<dbReference type="EMBL" id="RAZM01000008">
    <property type="protein sequence ID" value="RLT81205.1"/>
    <property type="molecule type" value="Genomic_DNA"/>
</dbReference>
<evidence type="ECO:0000256" key="2">
    <source>
        <dbReference type="ARBA" id="ARBA00022448"/>
    </source>
</evidence>
<feature type="signal peptide" evidence="14">
    <location>
        <begin position="1"/>
        <end position="34"/>
    </location>
</feature>
<evidence type="ECO:0000256" key="4">
    <source>
        <dbReference type="ARBA" id="ARBA00022496"/>
    </source>
</evidence>
<dbReference type="SUPFAM" id="SSF56935">
    <property type="entry name" value="Porins"/>
    <property type="match status" value="1"/>
</dbReference>
<evidence type="ECO:0000256" key="12">
    <source>
        <dbReference type="PROSITE-ProRule" id="PRU01360"/>
    </source>
</evidence>
<accession>A0A3L7Z0I3</accession>
<dbReference type="SUPFAM" id="SSF49464">
    <property type="entry name" value="Carboxypeptidase regulatory domain-like"/>
    <property type="match status" value="1"/>
</dbReference>
<dbReference type="Pfam" id="PF13715">
    <property type="entry name" value="CarbopepD_reg_2"/>
    <property type="match status" value="1"/>
</dbReference>
<keyword evidence="4" id="KW-0410">Iron transport</keyword>
<keyword evidence="8 13" id="KW-0798">TonB box</keyword>
<reference evidence="16 18" key="1">
    <citation type="submission" date="2018-09" db="EMBL/GenBank/DDBJ databases">
        <title>Murine metabolic-syndrome-specific gut microbial biobank.</title>
        <authorList>
            <person name="Liu C."/>
        </authorList>
    </citation>
    <scope>NUCLEOTIDE SEQUENCE [LARGE SCALE GENOMIC DNA]</scope>
    <source>
        <strain evidence="16 18">0.1X-D8-26</strain>
    </source>
</reference>
<keyword evidence="9 12" id="KW-0472">Membrane</keyword>
<keyword evidence="19" id="KW-1185">Reference proteome</keyword>
<dbReference type="InterPro" id="IPR037066">
    <property type="entry name" value="Plug_dom_sf"/>
</dbReference>
<dbReference type="PANTHER" id="PTHR30069">
    <property type="entry name" value="TONB-DEPENDENT OUTER MEMBRANE RECEPTOR"/>
    <property type="match status" value="1"/>
</dbReference>
<evidence type="ECO:0000256" key="9">
    <source>
        <dbReference type="ARBA" id="ARBA00023136"/>
    </source>
</evidence>
<dbReference type="Pfam" id="PF00593">
    <property type="entry name" value="TonB_dep_Rec_b-barrel"/>
    <property type="match status" value="1"/>
</dbReference>
<evidence type="ECO:0000256" key="11">
    <source>
        <dbReference type="ARBA" id="ARBA00023237"/>
    </source>
</evidence>
<evidence type="ECO:0000256" key="13">
    <source>
        <dbReference type="RuleBase" id="RU003357"/>
    </source>
</evidence>
<dbReference type="GO" id="GO:0009279">
    <property type="term" value="C:cell outer membrane"/>
    <property type="evidence" value="ECO:0007669"/>
    <property type="project" value="UniProtKB-SubCell"/>
</dbReference>
<dbReference type="InterPro" id="IPR039426">
    <property type="entry name" value="TonB-dep_rcpt-like"/>
</dbReference>
<dbReference type="InterPro" id="IPR008969">
    <property type="entry name" value="CarboxyPept-like_regulatory"/>
</dbReference>
<dbReference type="FunFam" id="2.60.40.1120:FF:000003">
    <property type="entry name" value="Outer membrane protein Omp121"/>
    <property type="match status" value="1"/>
</dbReference>
<evidence type="ECO:0000313" key="17">
    <source>
        <dbReference type="EMBL" id="TGY06446.1"/>
    </source>
</evidence>
<keyword evidence="11 12" id="KW-0998">Cell outer membrane</keyword>
<name>A0A3L7Z0I3_9BACE</name>
<dbReference type="Gene3D" id="2.40.170.20">
    <property type="entry name" value="TonB-dependent receptor, beta-barrel domain"/>
    <property type="match status" value="1"/>
</dbReference>
<gene>
    <name evidence="16" type="ORF">D7Y07_04460</name>
    <name evidence="17" type="ORF">E5356_06675</name>
</gene>
<dbReference type="Gene3D" id="2.170.130.10">
    <property type="entry name" value="TonB-dependent receptor, plug domain"/>
    <property type="match status" value="1"/>
</dbReference>
<dbReference type="Gene3D" id="2.60.40.1120">
    <property type="entry name" value="Carboxypeptidase-like, regulatory domain"/>
    <property type="match status" value="1"/>
</dbReference>
<reference evidence="17 19" key="2">
    <citation type="submission" date="2019-04" db="EMBL/GenBank/DDBJ databases">
        <title>Microbes associate with the intestines of laboratory mice.</title>
        <authorList>
            <person name="Navarre W."/>
            <person name="Wong E."/>
            <person name="Huang K."/>
            <person name="Tropini C."/>
            <person name="Ng K."/>
            <person name="Yu B."/>
        </authorList>
    </citation>
    <scope>NUCLEOTIDE SEQUENCE [LARGE SCALE GENOMIC DNA]</scope>
    <source>
        <strain evidence="17 19">NM70_E10</strain>
    </source>
</reference>
<dbReference type="Proteomes" id="UP000305751">
    <property type="component" value="Unassembled WGS sequence"/>
</dbReference>
<feature type="domain" description="Secretin/TonB short N-terminal" evidence="15">
    <location>
        <begin position="62"/>
        <end position="113"/>
    </location>
</feature>
<evidence type="ECO:0000256" key="3">
    <source>
        <dbReference type="ARBA" id="ARBA00022452"/>
    </source>
</evidence>
<evidence type="ECO:0000313" key="18">
    <source>
        <dbReference type="Proteomes" id="UP000267159"/>
    </source>
</evidence>
<evidence type="ECO:0000256" key="8">
    <source>
        <dbReference type="ARBA" id="ARBA00023077"/>
    </source>
</evidence>